<accession>A0ABP3LF54</accession>
<dbReference type="EMBL" id="BAAAHB010000192">
    <property type="protein sequence ID" value="GAA0498647.1"/>
    <property type="molecule type" value="Genomic_DNA"/>
</dbReference>
<dbReference type="Gene3D" id="3.40.710.10">
    <property type="entry name" value="DD-peptidase/beta-lactamase superfamily"/>
    <property type="match status" value="1"/>
</dbReference>
<dbReference type="InterPro" id="IPR012338">
    <property type="entry name" value="Beta-lactam/transpept-like"/>
</dbReference>
<dbReference type="Proteomes" id="UP001499895">
    <property type="component" value="Unassembled WGS sequence"/>
</dbReference>
<dbReference type="InterPro" id="IPR050491">
    <property type="entry name" value="AmpC-like"/>
</dbReference>
<keyword evidence="5" id="KW-1185">Reference proteome</keyword>
<evidence type="ECO:0000313" key="5">
    <source>
        <dbReference type="Proteomes" id="UP001499895"/>
    </source>
</evidence>
<gene>
    <name evidence="4" type="ORF">GCM10009544_66740</name>
</gene>
<dbReference type="PANTHER" id="PTHR46825">
    <property type="entry name" value="D-ALANYL-D-ALANINE-CARBOXYPEPTIDASE/ENDOPEPTIDASE AMPH"/>
    <property type="match status" value="1"/>
</dbReference>
<feature type="region of interest" description="Disordered" evidence="1">
    <location>
        <begin position="63"/>
        <end position="94"/>
    </location>
</feature>
<keyword evidence="2" id="KW-0732">Signal</keyword>
<reference evidence="5" key="1">
    <citation type="journal article" date="2019" name="Int. J. Syst. Evol. Microbiol.">
        <title>The Global Catalogue of Microorganisms (GCM) 10K type strain sequencing project: providing services to taxonomists for standard genome sequencing and annotation.</title>
        <authorList>
            <consortium name="The Broad Institute Genomics Platform"/>
            <consortium name="The Broad Institute Genome Sequencing Center for Infectious Disease"/>
            <person name="Wu L."/>
            <person name="Ma J."/>
        </authorList>
    </citation>
    <scope>NUCLEOTIDE SEQUENCE [LARGE SCALE GENOMIC DNA]</scope>
    <source>
        <strain evidence="5">JCM 10649</strain>
    </source>
</reference>
<dbReference type="Pfam" id="PF00144">
    <property type="entry name" value="Beta-lactamase"/>
    <property type="match status" value="1"/>
</dbReference>
<dbReference type="RefSeq" id="WP_344098106.1">
    <property type="nucleotide sequence ID" value="NZ_BAAAHB010000192.1"/>
</dbReference>
<protein>
    <submittedName>
        <fullName evidence="4">Serine hydrolase domain-containing protein</fullName>
    </submittedName>
</protein>
<organism evidence="4 5">
    <name type="scientific">Streptomyces stramineus</name>
    <dbReference type="NCBI Taxonomy" id="173861"/>
    <lineage>
        <taxon>Bacteria</taxon>
        <taxon>Bacillati</taxon>
        <taxon>Actinomycetota</taxon>
        <taxon>Actinomycetes</taxon>
        <taxon>Kitasatosporales</taxon>
        <taxon>Streptomycetaceae</taxon>
        <taxon>Streptomyces</taxon>
    </lineage>
</organism>
<dbReference type="InterPro" id="IPR001466">
    <property type="entry name" value="Beta-lactam-related"/>
</dbReference>
<sequence length="391" mass="41718">MYVSRAGIAVTVAVAASIAMGTAGGGAAATAAPRGHTVCRTAPAAELVQQAISGLPAADATGAQVRMGGSGGCRQGTAGVADRRTGRAPRGDGRFRAGSVTKAFTAAVTLQLVHEGKVRLDGTVQQYLPGLLPTRYPDIKVEQLLNYTSGLPTVPVEGGFDEHRYTTWGHRELVRRSVTADMMFTPGSRQHYSNIGYNVLGLLIEKVTGRSYEQEVRDRVIKPNGLKGTYSPGNDPKIHGRHTRGYQLEKNRLVDVTEWSQSGTWASGDLVSTTADLERFMTALFGGRIVPEPELKLMFTTPAVPAYDVTDPANEKKKAVYSSGLTLLGTVDGAEVWGKTGSRYGYLAGFAATRDLSRTLTYSVNATEAKAEKPNPTMVRIATAFGLRPAQ</sequence>
<comment type="caution">
    <text evidence="4">The sequence shown here is derived from an EMBL/GenBank/DDBJ whole genome shotgun (WGS) entry which is preliminary data.</text>
</comment>
<evidence type="ECO:0000259" key="3">
    <source>
        <dbReference type="Pfam" id="PF00144"/>
    </source>
</evidence>
<evidence type="ECO:0000256" key="2">
    <source>
        <dbReference type="SAM" id="SignalP"/>
    </source>
</evidence>
<keyword evidence="4" id="KW-0378">Hydrolase</keyword>
<proteinExistence type="predicted"/>
<feature type="chain" id="PRO_5047084177" evidence="2">
    <location>
        <begin position="22"/>
        <end position="391"/>
    </location>
</feature>
<dbReference type="SUPFAM" id="SSF56601">
    <property type="entry name" value="beta-lactamase/transpeptidase-like"/>
    <property type="match status" value="1"/>
</dbReference>
<evidence type="ECO:0000256" key="1">
    <source>
        <dbReference type="SAM" id="MobiDB-lite"/>
    </source>
</evidence>
<feature type="signal peptide" evidence="2">
    <location>
        <begin position="1"/>
        <end position="21"/>
    </location>
</feature>
<dbReference type="PANTHER" id="PTHR46825:SF7">
    <property type="entry name" value="D-ALANYL-D-ALANINE CARBOXYPEPTIDASE"/>
    <property type="match status" value="1"/>
</dbReference>
<feature type="compositionally biased region" description="Basic and acidic residues" evidence="1">
    <location>
        <begin position="81"/>
        <end position="94"/>
    </location>
</feature>
<dbReference type="GO" id="GO:0016787">
    <property type="term" value="F:hydrolase activity"/>
    <property type="evidence" value="ECO:0007669"/>
    <property type="project" value="UniProtKB-KW"/>
</dbReference>
<name>A0ABP3LF54_9ACTN</name>
<evidence type="ECO:0000313" key="4">
    <source>
        <dbReference type="EMBL" id="GAA0498647.1"/>
    </source>
</evidence>
<feature type="domain" description="Beta-lactamase-related" evidence="3">
    <location>
        <begin position="48"/>
        <end position="370"/>
    </location>
</feature>